<dbReference type="Gene3D" id="3.40.47.10">
    <property type="match status" value="2"/>
</dbReference>
<keyword evidence="1" id="KW-0808">Transferase</keyword>
<evidence type="ECO:0000313" key="5">
    <source>
        <dbReference type="EMBL" id="SCF21161.1"/>
    </source>
</evidence>
<dbReference type="SUPFAM" id="SSF53901">
    <property type="entry name" value="Thiolase-like"/>
    <property type="match status" value="1"/>
</dbReference>
<evidence type="ECO:0000313" key="6">
    <source>
        <dbReference type="Proteomes" id="UP000183585"/>
    </source>
</evidence>
<dbReference type="GO" id="GO:0016746">
    <property type="term" value="F:acyltransferase activity"/>
    <property type="evidence" value="ECO:0007669"/>
    <property type="project" value="UniProtKB-KW"/>
</dbReference>
<dbReference type="EMBL" id="FMCT01000006">
    <property type="protein sequence ID" value="SCF21161.1"/>
    <property type="molecule type" value="Genomic_DNA"/>
</dbReference>
<sequence length="311" mass="33078">MTSLVAVASHIPEATVPVAAFLREHGIPEPRVRMYERFFGFDRIPLDPAAGPADLLVAAANGLPDFAAYRPRIRYVIQARTMPVVAPHPVNPLAEACRRLGLEGATAICLTQHACASGLLAVEVAGELLAADPDPQALALLVAGEKAFTTAGKVLADTGVMGEGAAAVLVAAGGDRDRMLAYATRTCGKFHRGAWLDEELTAAFHDEYPALLAEVIDAAVRSAGLDLDDIALILPHNVNRMSWLRVLRLLGVRGADRLFMDNLAGCGHCFGADSFINYRTAVDAGRLRPGDRYLMTSVGLGATFSAMVLEH</sequence>
<evidence type="ECO:0000259" key="3">
    <source>
        <dbReference type="Pfam" id="PF08541"/>
    </source>
</evidence>
<dbReference type="GO" id="GO:0044550">
    <property type="term" value="P:secondary metabolite biosynthetic process"/>
    <property type="evidence" value="ECO:0007669"/>
    <property type="project" value="TreeGrafter"/>
</dbReference>
<feature type="domain" description="Beta-ketoacyl-[acyl-carrier-protein] synthase III C-terminal" evidence="3">
    <location>
        <begin position="222"/>
        <end position="310"/>
    </location>
</feature>
<dbReference type="PANTHER" id="PTHR34069">
    <property type="entry name" value="3-OXOACYL-[ACYL-CARRIER-PROTEIN] SYNTHASE 3"/>
    <property type="match status" value="1"/>
</dbReference>
<gene>
    <name evidence="5" type="ORF">GA0070563_106207</name>
    <name evidence="4" type="ORF">HXZ27_03360</name>
</gene>
<dbReference type="InterPro" id="IPR016039">
    <property type="entry name" value="Thiolase-like"/>
</dbReference>
<reference evidence="6" key="1">
    <citation type="submission" date="2016-06" db="EMBL/GenBank/DDBJ databases">
        <authorList>
            <person name="Varghese N."/>
            <person name="Submissions Spin"/>
        </authorList>
    </citation>
    <scope>NUCLEOTIDE SEQUENCE [LARGE SCALE GENOMIC DNA]</scope>
    <source>
        <strain evidence="6">DSM 43168</strain>
    </source>
</reference>
<reference evidence="5" key="2">
    <citation type="submission" date="2016-06" db="EMBL/GenBank/DDBJ databases">
        <authorList>
            <person name="Kjaerup R.B."/>
            <person name="Dalgaard T.S."/>
            <person name="Juul-Madsen H.R."/>
        </authorList>
    </citation>
    <scope>NUCLEOTIDE SEQUENCE [LARGE SCALE GENOMIC DNA]</scope>
    <source>
        <strain evidence="5">DSM 43168</strain>
    </source>
</reference>
<evidence type="ECO:0000313" key="4">
    <source>
        <dbReference type="EMBL" id="QLD23383.1"/>
    </source>
</evidence>
<dbReference type="Pfam" id="PF08541">
    <property type="entry name" value="ACP_syn_III_C"/>
    <property type="match status" value="1"/>
</dbReference>
<protein>
    <submittedName>
        <fullName evidence="4">3-oxoacyl-ACP synthase</fullName>
    </submittedName>
    <submittedName>
        <fullName evidence="5">3-oxoacyl-[acyl-carrier-protein] synthase-3</fullName>
    </submittedName>
</protein>
<dbReference type="AlphaFoldDB" id="A0A1C4YLE3"/>
<dbReference type="EMBL" id="CP058322">
    <property type="protein sequence ID" value="QLD23383.1"/>
    <property type="molecule type" value="Genomic_DNA"/>
</dbReference>
<evidence type="ECO:0000256" key="1">
    <source>
        <dbReference type="ARBA" id="ARBA00022679"/>
    </source>
</evidence>
<name>A0A1C4YLE3_9ACTN</name>
<evidence type="ECO:0000256" key="2">
    <source>
        <dbReference type="ARBA" id="ARBA00023315"/>
    </source>
</evidence>
<dbReference type="InterPro" id="IPR013747">
    <property type="entry name" value="ACP_syn_III_C"/>
</dbReference>
<evidence type="ECO:0000313" key="7">
    <source>
        <dbReference type="Proteomes" id="UP000509335"/>
    </source>
</evidence>
<dbReference type="Proteomes" id="UP000509335">
    <property type="component" value="Chromosome"/>
</dbReference>
<reference evidence="4 7" key="3">
    <citation type="submission" date="2020-07" db="EMBL/GenBank/DDBJ databases">
        <title>A bifunctional nitrone conjugated secondary metabolite targeting the ribosome.</title>
        <authorList>
            <person name="Limbrick E.M."/>
            <person name="Graf M."/>
            <person name="Derewacz D.K."/>
            <person name="Nguyen F."/>
            <person name="Spraggins J.M."/>
            <person name="Wieland M."/>
            <person name="Ynigez-Gutierrez A.E."/>
            <person name="Reisman B.J."/>
            <person name="Zinshteyn B."/>
            <person name="McCulloch K."/>
            <person name="Iverson T.M."/>
            <person name="Green R."/>
            <person name="Wilson D.N."/>
            <person name="Bachmann B.O."/>
        </authorList>
    </citation>
    <scope>NUCLEOTIDE SEQUENCE [LARGE SCALE GENOMIC DNA]</scope>
    <source>
        <strain evidence="7">aurantiaca</strain>
        <strain evidence="4">Aurantiaca</strain>
    </source>
</reference>
<proteinExistence type="predicted"/>
<organism evidence="5 6">
    <name type="scientific">Micromonospora carbonacea</name>
    <dbReference type="NCBI Taxonomy" id="47853"/>
    <lineage>
        <taxon>Bacteria</taxon>
        <taxon>Bacillati</taxon>
        <taxon>Actinomycetota</taxon>
        <taxon>Actinomycetes</taxon>
        <taxon>Micromonosporales</taxon>
        <taxon>Micromonosporaceae</taxon>
        <taxon>Micromonospora</taxon>
    </lineage>
</organism>
<dbReference type="RefSeq" id="WP_074475150.1">
    <property type="nucleotide sequence ID" value="NZ_FMCT01000006.1"/>
</dbReference>
<dbReference type="Proteomes" id="UP000183585">
    <property type="component" value="Unassembled WGS sequence"/>
</dbReference>
<dbReference type="KEGG" id="mcab:HXZ27_03360"/>
<dbReference type="GeneID" id="301309700"/>
<keyword evidence="6" id="KW-1185">Reference proteome</keyword>
<keyword evidence="2" id="KW-0012">Acyltransferase</keyword>
<accession>A0A1C4YLE3</accession>
<dbReference type="PANTHER" id="PTHR34069:SF2">
    <property type="entry name" value="BETA-KETOACYL-[ACYL-CARRIER-PROTEIN] SYNTHASE III"/>
    <property type="match status" value="1"/>
</dbReference>